<dbReference type="Proteomes" id="UP000434172">
    <property type="component" value="Unassembled WGS sequence"/>
</dbReference>
<evidence type="ECO:0000313" key="3">
    <source>
        <dbReference type="Proteomes" id="UP000434172"/>
    </source>
</evidence>
<accession>A0A8H3ZDT0</accession>
<protein>
    <submittedName>
        <fullName evidence="2">Uncharacterized protein</fullName>
    </submittedName>
</protein>
<feature type="region of interest" description="Disordered" evidence="1">
    <location>
        <begin position="133"/>
        <end position="203"/>
    </location>
</feature>
<comment type="caution">
    <text evidence="2">The sequence shown here is derived from an EMBL/GenBank/DDBJ whole genome shotgun (WGS) entry which is preliminary data.</text>
</comment>
<gene>
    <name evidence="2" type="ORF">GQ607_016945</name>
</gene>
<dbReference type="AlphaFoldDB" id="A0A8H3ZDT0"/>
<name>A0A8H3ZDT0_9PEZI</name>
<organism evidence="2 3">
    <name type="scientific">Colletotrichum asianum</name>
    <dbReference type="NCBI Taxonomy" id="702518"/>
    <lineage>
        <taxon>Eukaryota</taxon>
        <taxon>Fungi</taxon>
        <taxon>Dikarya</taxon>
        <taxon>Ascomycota</taxon>
        <taxon>Pezizomycotina</taxon>
        <taxon>Sordariomycetes</taxon>
        <taxon>Hypocreomycetidae</taxon>
        <taxon>Glomerellales</taxon>
        <taxon>Glomerellaceae</taxon>
        <taxon>Colletotrichum</taxon>
        <taxon>Colletotrichum gloeosporioides species complex</taxon>
    </lineage>
</organism>
<dbReference type="EMBL" id="WOWK01000184">
    <property type="protein sequence ID" value="KAF0315834.1"/>
    <property type="molecule type" value="Genomic_DNA"/>
</dbReference>
<evidence type="ECO:0000313" key="2">
    <source>
        <dbReference type="EMBL" id="KAF0315834.1"/>
    </source>
</evidence>
<feature type="compositionally biased region" description="Pro residues" evidence="1">
    <location>
        <begin position="191"/>
        <end position="201"/>
    </location>
</feature>
<proteinExistence type="predicted"/>
<dbReference type="OrthoDB" id="10677034at2759"/>
<sequence length="279" mass="30972">MEQFDGKKLKDDDLAAFRARQFVRFHKHLQSLTQNQGVKDILALTEPLVDKMTSWAESKKEYTNETPFPGSWRVHEPRHFKGQLTSYFRKFGQPPAQTEDDAEATPDAKQIPAQGFQDDPGLDNVTTAIESITIDGDENGVSARMPGAFDNTEAGERPPTHGQAHPRPHGQEAGPLAPGKKTPAPESKPIVVPPPPPPPALLPDEYYAFARARSSRGHAEQQLERVVTESKKATGVLSGATEELDARRELGEAERRVKTTKAAFKAWAREGQQKHWQED</sequence>
<keyword evidence="3" id="KW-1185">Reference proteome</keyword>
<reference evidence="2 3" key="1">
    <citation type="submission" date="2019-12" db="EMBL/GenBank/DDBJ databases">
        <title>A genome sequence resource for the geographically widespread anthracnose pathogen Colletotrichum asianum.</title>
        <authorList>
            <person name="Meng Y."/>
        </authorList>
    </citation>
    <scope>NUCLEOTIDE SEQUENCE [LARGE SCALE GENOMIC DNA]</scope>
    <source>
        <strain evidence="2 3">ICMP 18580</strain>
    </source>
</reference>
<evidence type="ECO:0000256" key="1">
    <source>
        <dbReference type="SAM" id="MobiDB-lite"/>
    </source>
</evidence>